<dbReference type="AlphaFoldDB" id="A0A0K2T8S8"/>
<name>A0A0K2T8S8_LEPSM</name>
<protein>
    <submittedName>
        <fullName evidence="1">Uncharacterized protein</fullName>
    </submittedName>
</protein>
<dbReference type="EMBL" id="HACA01005042">
    <property type="protein sequence ID" value="CDW22403.1"/>
    <property type="molecule type" value="Transcribed_RNA"/>
</dbReference>
<organism evidence="1">
    <name type="scientific">Lepeophtheirus salmonis</name>
    <name type="common">Salmon louse</name>
    <name type="synonym">Caligus salmonis</name>
    <dbReference type="NCBI Taxonomy" id="72036"/>
    <lineage>
        <taxon>Eukaryota</taxon>
        <taxon>Metazoa</taxon>
        <taxon>Ecdysozoa</taxon>
        <taxon>Arthropoda</taxon>
        <taxon>Crustacea</taxon>
        <taxon>Multicrustacea</taxon>
        <taxon>Hexanauplia</taxon>
        <taxon>Copepoda</taxon>
        <taxon>Siphonostomatoida</taxon>
        <taxon>Caligidae</taxon>
        <taxon>Lepeophtheirus</taxon>
    </lineage>
</organism>
<sequence length="61" mass="6869">VICIIFPLSGNIPFGKGEHIIDFSHFPISLSPKVFIEMITESGRLYSKHSSKSKFSVFLIK</sequence>
<evidence type="ECO:0000313" key="1">
    <source>
        <dbReference type="EMBL" id="CDW22403.1"/>
    </source>
</evidence>
<reference evidence="1" key="1">
    <citation type="submission" date="2014-05" db="EMBL/GenBank/DDBJ databases">
        <authorList>
            <person name="Chronopoulou M."/>
        </authorList>
    </citation>
    <scope>NUCLEOTIDE SEQUENCE</scope>
    <source>
        <tissue evidence="1">Whole organism</tissue>
    </source>
</reference>
<proteinExistence type="predicted"/>
<feature type="non-terminal residue" evidence="1">
    <location>
        <position position="1"/>
    </location>
</feature>
<accession>A0A0K2T8S8</accession>